<organism evidence="3 4">
    <name type="scientific">Streptomyces olivaceiscleroticus</name>
    <dbReference type="NCBI Taxonomy" id="68245"/>
    <lineage>
        <taxon>Bacteria</taxon>
        <taxon>Bacillati</taxon>
        <taxon>Actinomycetota</taxon>
        <taxon>Actinomycetes</taxon>
        <taxon>Kitasatosporales</taxon>
        <taxon>Streptomycetaceae</taxon>
        <taxon>Streptomyces</taxon>
    </lineage>
</organism>
<gene>
    <name evidence="3" type="ORF">GCM10010361_56200</name>
</gene>
<accession>A0ABN1AUG5</accession>
<keyword evidence="4" id="KW-1185">Reference proteome</keyword>
<reference evidence="3 4" key="1">
    <citation type="journal article" date="2019" name="Int. J. Syst. Evol. Microbiol.">
        <title>The Global Catalogue of Microorganisms (GCM) 10K type strain sequencing project: providing services to taxonomists for standard genome sequencing and annotation.</title>
        <authorList>
            <consortium name="The Broad Institute Genomics Platform"/>
            <consortium name="The Broad Institute Genome Sequencing Center for Infectious Disease"/>
            <person name="Wu L."/>
            <person name="Ma J."/>
        </authorList>
    </citation>
    <scope>NUCLEOTIDE SEQUENCE [LARGE SCALE GENOMIC DNA]</scope>
    <source>
        <strain evidence="3 4">JCM 4805</strain>
    </source>
</reference>
<dbReference type="InterPro" id="IPR050955">
    <property type="entry name" value="Plant_Biomass_Hydrol_Est"/>
</dbReference>
<keyword evidence="1" id="KW-0732">Signal</keyword>
<dbReference type="SUPFAM" id="SSF53474">
    <property type="entry name" value="alpha/beta-Hydrolases"/>
    <property type="match status" value="1"/>
</dbReference>
<sequence>MTVDLEVDVETGLAYGPSGKLLDVYRPVSAAVPPPAVLLWHGIGPDERDVLAPLARAAAALGAVVFVPDWRPDAEDRGRTHLLESLAYVRERAALHGADPERTVLAGWSTGATSAVGAALDPDAVGGRRPTAVVGIAGRFDIPDRFGGAAALEQLAAGAAPAVPVHLVHGSTDPVVPAQHSRDLAAAARERELPVTLAESPADHAGVIMTAFDPAVNRCVAASDEAVIGAGRRTAEILVRAAG</sequence>
<dbReference type="PANTHER" id="PTHR43037">
    <property type="entry name" value="UNNAMED PRODUCT-RELATED"/>
    <property type="match status" value="1"/>
</dbReference>
<dbReference type="Gene3D" id="3.40.50.1820">
    <property type="entry name" value="alpha/beta hydrolase"/>
    <property type="match status" value="1"/>
</dbReference>
<evidence type="ECO:0000313" key="4">
    <source>
        <dbReference type="Proteomes" id="UP001500909"/>
    </source>
</evidence>
<evidence type="ECO:0000313" key="3">
    <source>
        <dbReference type="EMBL" id="GAA0484109.1"/>
    </source>
</evidence>
<name>A0ABN1AUG5_9ACTN</name>
<evidence type="ECO:0008006" key="5">
    <source>
        <dbReference type="Google" id="ProtNLM"/>
    </source>
</evidence>
<dbReference type="InterPro" id="IPR029058">
    <property type="entry name" value="AB_hydrolase_fold"/>
</dbReference>
<protein>
    <recommendedName>
        <fullName evidence="5">Alpha/beta hydrolase</fullName>
    </recommendedName>
</protein>
<keyword evidence="2" id="KW-0378">Hydrolase</keyword>
<dbReference type="RefSeq" id="WP_346098100.1">
    <property type="nucleotide sequence ID" value="NZ_BAAABY010000042.1"/>
</dbReference>
<proteinExistence type="predicted"/>
<evidence type="ECO:0000256" key="1">
    <source>
        <dbReference type="ARBA" id="ARBA00022729"/>
    </source>
</evidence>
<evidence type="ECO:0000256" key="2">
    <source>
        <dbReference type="ARBA" id="ARBA00022801"/>
    </source>
</evidence>
<dbReference type="EMBL" id="BAAABY010000042">
    <property type="protein sequence ID" value="GAA0484109.1"/>
    <property type="molecule type" value="Genomic_DNA"/>
</dbReference>
<dbReference type="Proteomes" id="UP001500909">
    <property type="component" value="Unassembled WGS sequence"/>
</dbReference>
<comment type="caution">
    <text evidence="3">The sequence shown here is derived from an EMBL/GenBank/DDBJ whole genome shotgun (WGS) entry which is preliminary data.</text>
</comment>
<dbReference type="PANTHER" id="PTHR43037:SF5">
    <property type="entry name" value="FERULOYL ESTERASE"/>
    <property type="match status" value="1"/>
</dbReference>